<organism evidence="1 2">
    <name type="scientific">Panicum miliaceum</name>
    <name type="common">Proso millet</name>
    <name type="synonym">Broomcorn millet</name>
    <dbReference type="NCBI Taxonomy" id="4540"/>
    <lineage>
        <taxon>Eukaryota</taxon>
        <taxon>Viridiplantae</taxon>
        <taxon>Streptophyta</taxon>
        <taxon>Embryophyta</taxon>
        <taxon>Tracheophyta</taxon>
        <taxon>Spermatophyta</taxon>
        <taxon>Magnoliopsida</taxon>
        <taxon>Liliopsida</taxon>
        <taxon>Poales</taxon>
        <taxon>Poaceae</taxon>
        <taxon>PACMAD clade</taxon>
        <taxon>Panicoideae</taxon>
        <taxon>Panicodae</taxon>
        <taxon>Paniceae</taxon>
        <taxon>Panicinae</taxon>
        <taxon>Panicum</taxon>
        <taxon>Panicum sect. Panicum</taxon>
    </lineage>
</organism>
<evidence type="ECO:0000313" key="2">
    <source>
        <dbReference type="Proteomes" id="UP000275267"/>
    </source>
</evidence>
<sequence length="338" mass="38519">MTTLSGLSCSSVFTEHTTTLSTQVQPHRRLVMSTMARAVPMAVESFQQYFNYMLGMLDLFTLPGHYILDWVEIFYSRVFIQSDRSRIMFMFEGERHVLYRSDIAAALRLQESDIRLHDLVYPDIPPSRRPVCTGVDPPDFDTVSICFEEPFGPASPRHPSDLTRLASIALKGLRRSLLPRTGNRETVTALQQWILSYILRRQPFDIVDFLICEIEDVAAEGLTVSRMLPYAHIICYLLARSFAPIDEHLEQWTISPTGFPNYRPARPGDRCRGQRVLAAVQQQWAPEQREQFLDEDKALRQAEVQAGLEGIQTILSSEDLSEDDSSDAEFVIPDATPF</sequence>
<gene>
    <name evidence="1" type="ORF">C2845_PM04G04340</name>
</gene>
<accession>A0A3L6QQ18</accession>
<dbReference type="Proteomes" id="UP000275267">
    <property type="component" value="Unassembled WGS sequence"/>
</dbReference>
<name>A0A3L6QQ18_PANMI</name>
<proteinExistence type="predicted"/>
<dbReference type="AlphaFoldDB" id="A0A3L6QQ18"/>
<keyword evidence="2" id="KW-1185">Reference proteome</keyword>
<comment type="caution">
    <text evidence="1">The sequence shown here is derived from an EMBL/GenBank/DDBJ whole genome shotgun (WGS) entry which is preliminary data.</text>
</comment>
<protein>
    <submittedName>
        <fullName evidence="1">Uncharacterized protein</fullName>
    </submittedName>
</protein>
<dbReference type="EMBL" id="PQIB02000011">
    <property type="protein sequence ID" value="RLM85619.1"/>
    <property type="molecule type" value="Genomic_DNA"/>
</dbReference>
<evidence type="ECO:0000313" key="1">
    <source>
        <dbReference type="EMBL" id="RLM85619.1"/>
    </source>
</evidence>
<reference evidence="2" key="1">
    <citation type="journal article" date="2019" name="Nat. Commun.">
        <title>The genome of broomcorn millet.</title>
        <authorList>
            <person name="Zou C."/>
            <person name="Miki D."/>
            <person name="Li D."/>
            <person name="Tang Q."/>
            <person name="Xiao L."/>
            <person name="Rajput S."/>
            <person name="Deng P."/>
            <person name="Jia W."/>
            <person name="Huang R."/>
            <person name="Zhang M."/>
            <person name="Sun Y."/>
            <person name="Hu J."/>
            <person name="Fu X."/>
            <person name="Schnable P.S."/>
            <person name="Li F."/>
            <person name="Zhang H."/>
            <person name="Feng B."/>
            <person name="Zhu X."/>
            <person name="Liu R."/>
            <person name="Schnable J.C."/>
            <person name="Zhu J.-K."/>
            <person name="Zhang H."/>
        </authorList>
    </citation>
    <scope>NUCLEOTIDE SEQUENCE [LARGE SCALE GENOMIC DNA]</scope>
</reference>